<keyword evidence="1" id="KW-0343">GTPase activation</keyword>
<dbReference type="InterPro" id="IPR008936">
    <property type="entry name" value="Rho_GTPase_activation_prot"/>
</dbReference>
<evidence type="ECO:0000313" key="5">
    <source>
        <dbReference type="Proteomes" id="UP000179807"/>
    </source>
</evidence>
<dbReference type="FunFam" id="2.30.29.30:FF:000286">
    <property type="entry name" value="PH-protein kinase domain containing protein"/>
    <property type="match status" value="1"/>
</dbReference>
<dbReference type="SMART" id="SM00233">
    <property type="entry name" value="PH"/>
    <property type="match status" value="1"/>
</dbReference>
<sequence>MKIFPTLSQKISSSNFFSAQFFGKTNFLIYIKELFQNINLFYYFFRRNIYEKLIKKLKIRIKNLLLFHEFFNNVYISIYNNRFFFQKEICIFIVISPKMADLKFKKGGFLNKMGGTVKSWKRRYFILRDMSLEYFKDQSLKEQLGTIPIVDCTISIEEQGDNQPGFYFMLKLPPTSNAKGPEFLICAETDEDRRSWINAINMVNVVTVFNNELYAALKVNPKQPGSYLPIPFFVVKAIKYLDENALRMEGIYRLNGSSQKIDNLVTMINANVNVEFSDANSTTGLLKLYMRTLKTPILRYENIPALKNIVSVPEPQQVPLLRSLLRSLPIPNYVFLAYFFAHLLRINQHADSNLMKVQAITVCIGPSLIWSQEGQPNDAYTESNIQQIICTLMLENYDKLFTSNPLMAYQATGGTKFYKLINLQDTKWPYTLDAPAGAIVQAIAHDKFGWTICVYNDKWGCVNVADLAEISSNREFLSGISAQHDKWRLSYDEMSMIGLNCPEASKLYEILLQRLRTLREKAARLTG</sequence>
<dbReference type="Gene3D" id="2.30.29.30">
    <property type="entry name" value="Pleckstrin-homology domain (PH domain)/Phosphotyrosine-binding domain (PTB)"/>
    <property type="match status" value="1"/>
</dbReference>
<dbReference type="Pfam" id="PF00169">
    <property type="entry name" value="PH"/>
    <property type="match status" value="1"/>
</dbReference>
<dbReference type="PROSITE" id="PS50003">
    <property type="entry name" value="PH_DOMAIN"/>
    <property type="match status" value="1"/>
</dbReference>
<accession>A0A1J4KG25</accession>
<dbReference type="SMART" id="SM00324">
    <property type="entry name" value="RhoGAP"/>
    <property type="match status" value="1"/>
</dbReference>
<dbReference type="GO" id="GO:0007165">
    <property type="term" value="P:signal transduction"/>
    <property type="evidence" value="ECO:0007669"/>
    <property type="project" value="InterPro"/>
</dbReference>
<proteinExistence type="predicted"/>
<dbReference type="InterPro" id="IPR011993">
    <property type="entry name" value="PH-like_dom_sf"/>
</dbReference>
<dbReference type="GeneID" id="94836091"/>
<dbReference type="InterPro" id="IPR050729">
    <property type="entry name" value="Rho-GAP"/>
</dbReference>
<dbReference type="InterPro" id="IPR001849">
    <property type="entry name" value="PH_domain"/>
</dbReference>
<evidence type="ECO:0000313" key="4">
    <source>
        <dbReference type="EMBL" id="OHT10369.1"/>
    </source>
</evidence>
<dbReference type="PROSITE" id="PS50238">
    <property type="entry name" value="RHOGAP"/>
    <property type="match status" value="1"/>
</dbReference>
<keyword evidence="5" id="KW-1185">Reference proteome</keyword>
<gene>
    <name evidence="4" type="ORF">TRFO_20421</name>
</gene>
<evidence type="ECO:0000259" key="3">
    <source>
        <dbReference type="PROSITE" id="PS50238"/>
    </source>
</evidence>
<comment type="caution">
    <text evidence="4">The sequence shown here is derived from an EMBL/GenBank/DDBJ whole genome shotgun (WGS) entry which is preliminary data.</text>
</comment>
<protein>
    <submittedName>
        <fullName evidence="4">RhoGAP domain containing protein</fullName>
    </submittedName>
</protein>
<organism evidence="4 5">
    <name type="scientific">Tritrichomonas foetus</name>
    <dbReference type="NCBI Taxonomy" id="1144522"/>
    <lineage>
        <taxon>Eukaryota</taxon>
        <taxon>Metamonada</taxon>
        <taxon>Parabasalia</taxon>
        <taxon>Tritrichomonadida</taxon>
        <taxon>Tritrichomonadidae</taxon>
        <taxon>Tritrichomonas</taxon>
    </lineage>
</organism>
<dbReference type="RefSeq" id="XP_068363505.1">
    <property type="nucleotide sequence ID" value="XM_068501387.1"/>
</dbReference>
<dbReference type="PANTHER" id="PTHR23176:SF0">
    <property type="entry name" value="RHO GTPASE ACTIVATING PROTEIN AT 19D, ISOFORM D"/>
    <property type="match status" value="1"/>
</dbReference>
<dbReference type="InterPro" id="IPR000198">
    <property type="entry name" value="RhoGAP_dom"/>
</dbReference>
<dbReference type="VEuPathDB" id="TrichDB:TRFO_20421"/>
<dbReference type="CDD" id="cd00159">
    <property type="entry name" value="RhoGAP"/>
    <property type="match status" value="1"/>
</dbReference>
<evidence type="ECO:0000256" key="1">
    <source>
        <dbReference type="ARBA" id="ARBA00022468"/>
    </source>
</evidence>
<feature type="domain" description="PH" evidence="2">
    <location>
        <begin position="103"/>
        <end position="205"/>
    </location>
</feature>
<reference evidence="4" key="1">
    <citation type="submission" date="2016-10" db="EMBL/GenBank/DDBJ databases">
        <authorList>
            <person name="Benchimol M."/>
            <person name="Almeida L.G."/>
            <person name="Vasconcelos A.T."/>
            <person name="Perreira-Neves A."/>
            <person name="Rosa I.A."/>
            <person name="Tasca T."/>
            <person name="Bogo M.R."/>
            <person name="de Souza W."/>
        </authorList>
    </citation>
    <scope>NUCLEOTIDE SEQUENCE [LARGE SCALE GENOMIC DNA]</scope>
    <source>
        <strain evidence="4">K</strain>
    </source>
</reference>
<feature type="domain" description="Rho-GAP" evidence="3">
    <location>
        <begin position="215"/>
        <end position="401"/>
    </location>
</feature>
<name>A0A1J4KG25_9EUKA</name>
<dbReference type="SUPFAM" id="SSF48350">
    <property type="entry name" value="GTPase activation domain, GAP"/>
    <property type="match status" value="1"/>
</dbReference>
<dbReference type="Proteomes" id="UP000179807">
    <property type="component" value="Unassembled WGS sequence"/>
</dbReference>
<dbReference type="PANTHER" id="PTHR23176">
    <property type="entry name" value="RHO/RAC/CDC GTPASE-ACTIVATING PROTEIN"/>
    <property type="match status" value="1"/>
</dbReference>
<dbReference type="Pfam" id="PF00620">
    <property type="entry name" value="RhoGAP"/>
    <property type="match status" value="1"/>
</dbReference>
<dbReference type="AlphaFoldDB" id="A0A1J4KG25"/>
<dbReference type="SUPFAM" id="SSF50729">
    <property type="entry name" value="PH domain-like"/>
    <property type="match status" value="1"/>
</dbReference>
<dbReference type="OrthoDB" id="185175at2759"/>
<dbReference type="GO" id="GO:0005096">
    <property type="term" value="F:GTPase activator activity"/>
    <property type="evidence" value="ECO:0007669"/>
    <property type="project" value="UniProtKB-KW"/>
</dbReference>
<dbReference type="EMBL" id="MLAK01000614">
    <property type="protein sequence ID" value="OHT10369.1"/>
    <property type="molecule type" value="Genomic_DNA"/>
</dbReference>
<dbReference type="GO" id="GO:0005737">
    <property type="term" value="C:cytoplasm"/>
    <property type="evidence" value="ECO:0007669"/>
    <property type="project" value="TreeGrafter"/>
</dbReference>
<evidence type="ECO:0000259" key="2">
    <source>
        <dbReference type="PROSITE" id="PS50003"/>
    </source>
</evidence>
<dbReference type="Gene3D" id="1.10.555.10">
    <property type="entry name" value="Rho GTPase activation protein"/>
    <property type="match status" value="1"/>
</dbReference>